<dbReference type="EMBL" id="JAGRRH010000016">
    <property type="protein sequence ID" value="KAG7354629.1"/>
    <property type="molecule type" value="Genomic_DNA"/>
</dbReference>
<dbReference type="PANTHER" id="PTHR45777:SF2">
    <property type="entry name" value="METHIONINE AMINOPEPTIDASE 2"/>
    <property type="match status" value="1"/>
</dbReference>
<feature type="binding site" evidence="2">
    <location>
        <position position="324"/>
    </location>
    <ligand>
        <name>substrate</name>
    </ligand>
</feature>
<feature type="domain" description="Peptidase M24" evidence="4">
    <location>
        <begin position="154"/>
        <end position="362"/>
    </location>
</feature>
<evidence type="ECO:0000256" key="2">
    <source>
        <dbReference type="HAMAP-Rule" id="MF_03175"/>
    </source>
</evidence>
<feature type="binding site" evidence="2">
    <location>
        <position position="236"/>
    </location>
    <ligand>
        <name>a divalent metal cation</name>
        <dbReference type="ChEBI" id="CHEBI:60240"/>
        <label>1</label>
    </ligand>
</feature>
<dbReference type="InterPro" id="IPR050247">
    <property type="entry name" value="Met_Aminopeptidase_Type2"/>
</dbReference>
<keyword evidence="2" id="KW-0645">Protease</keyword>
<comment type="caution">
    <text evidence="5">The sequence shown here is derived from an EMBL/GenBank/DDBJ whole genome shotgun (WGS) entry which is preliminary data.</text>
</comment>
<feature type="binding site" evidence="2">
    <location>
        <position position="247"/>
    </location>
    <ligand>
        <name>a divalent metal cation</name>
        <dbReference type="ChEBI" id="CHEBI:60240"/>
        <label>1</label>
    </ligand>
</feature>
<keyword evidence="1 2" id="KW-0378">Hydrolase</keyword>
<dbReference type="Pfam" id="PF00557">
    <property type="entry name" value="Peptidase_M24"/>
    <property type="match status" value="1"/>
</dbReference>
<comment type="subcellular location">
    <subcellularLocation>
        <location evidence="2">Cytoplasm</location>
    </subcellularLocation>
</comment>
<evidence type="ECO:0000313" key="6">
    <source>
        <dbReference type="Proteomes" id="UP000693970"/>
    </source>
</evidence>
<keyword evidence="2 5" id="KW-0031">Aminopeptidase</keyword>
<reference evidence="5" key="2">
    <citation type="submission" date="2021-04" db="EMBL/GenBank/DDBJ databases">
        <authorList>
            <person name="Podell S."/>
        </authorList>
    </citation>
    <scope>NUCLEOTIDE SEQUENCE</scope>
    <source>
        <strain evidence="5">Hildebrandi</strain>
    </source>
</reference>
<feature type="binding site" evidence="2">
    <location>
        <position position="247"/>
    </location>
    <ligand>
        <name>a divalent metal cation</name>
        <dbReference type="ChEBI" id="CHEBI:60240"/>
        <label>2</label>
        <note>catalytic</note>
    </ligand>
</feature>
<dbReference type="InterPro" id="IPR000994">
    <property type="entry name" value="Pept_M24"/>
</dbReference>
<evidence type="ECO:0000259" key="4">
    <source>
        <dbReference type="Pfam" id="PF00557"/>
    </source>
</evidence>
<dbReference type="AlphaFoldDB" id="A0A9K3PRI0"/>
<dbReference type="OrthoDB" id="7848262at2759"/>
<feature type="binding site" evidence="2">
    <location>
        <position position="458"/>
    </location>
    <ligand>
        <name>a divalent metal cation</name>
        <dbReference type="ChEBI" id="CHEBI:60240"/>
        <label>1</label>
    </ligand>
</feature>
<feature type="binding site" evidence="2">
    <location>
        <position position="216"/>
    </location>
    <ligand>
        <name>substrate</name>
    </ligand>
</feature>
<dbReference type="CDD" id="cd01088">
    <property type="entry name" value="MetAP2"/>
    <property type="match status" value="1"/>
</dbReference>
<dbReference type="PANTHER" id="PTHR45777">
    <property type="entry name" value="METHIONINE AMINOPEPTIDASE 2"/>
    <property type="match status" value="1"/>
</dbReference>
<evidence type="ECO:0000256" key="3">
    <source>
        <dbReference type="SAM" id="MobiDB-lite"/>
    </source>
</evidence>
<proteinExistence type="inferred from homology"/>
<feature type="binding site" evidence="2">
    <location>
        <position position="351"/>
    </location>
    <ligand>
        <name>a divalent metal cation</name>
        <dbReference type="ChEBI" id="CHEBI:60240"/>
        <label>2</label>
        <note>catalytic</note>
    </ligand>
</feature>
<comment type="cofactor">
    <cofactor evidence="2">
        <name>Co(2+)</name>
        <dbReference type="ChEBI" id="CHEBI:48828"/>
    </cofactor>
    <cofactor evidence="2">
        <name>Zn(2+)</name>
        <dbReference type="ChEBI" id="CHEBI:29105"/>
    </cofactor>
    <cofactor evidence="2">
        <name>Mn(2+)</name>
        <dbReference type="ChEBI" id="CHEBI:29035"/>
    </cofactor>
    <cofactor evidence="2">
        <name>Fe(2+)</name>
        <dbReference type="ChEBI" id="CHEBI:29033"/>
    </cofactor>
    <text evidence="2">Binds 2 divalent metal cations per subunit. Has a high-affinity and a low affinity metal-binding site. The true nature of the physiological cofactor is under debate. The enzyme is active with cobalt, zinc, manganese or divalent iron ions. Most likely, methionine aminopeptidases function as mononuclear Fe(2+)-metalloproteases under physiological conditions, and the catalytically relevant metal-binding site has been assigned to the histidine-containing high-affinity site.</text>
</comment>
<comment type="similarity">
    <text evidence="2">Belongs to the peptidase M24A family. Methionine aminopeptidase eukaryotic type 2 subfamily.</text>
</comment>
<dbReference type="GO" id="GO:0005737">
    <property type="term" value="C:cytoplasm"/>
    <property type="evidence" value="ECO:0007669"/>
    <property type="project" value="UniProtKB-SubCell"/>
</dbReference>
<dbReference type="GO" id="GO:0046872">
    <property type="term" value="F:metal ion binding"/>
    <property type="evidence" value="ECO:0007669"/>
    <property type="project" value="UniProtKB-UniRule"/>
</dbReference>
<keyword evidence="6" id="KW-1185">Reference proteome</keyword>
<dbReference type="GO" id="GO:0070006">
    <property type="term" value="F:metalloaminopeptidase activity"/>
    <property type="evidence" value="ECO:0007669"/>
    <property type="project" value="UniProtKB-UniRule"/>
</dbReference>
<dbReference type="GO" id="GO:0006508">
    <property type="term" value="P:proteolysis"/>
    <property type="evidence" value="ECO:0007669"/>
    <property type="project" value="UniProtKB-KW"/>
</dbReference>
<comment type="catalytic activity">
    <reaction evidence="2">
        <text>Release of N-terminal amino acids, preferentially methionine, from peptides and arylamides.</text>
        <dbReference type="EC" id="3.4.11.18"/>
    </reaction>
</comment>
<organism evidence="5 6">
    <name type="scientific">Nitzschia inconspicua</name>
    <dbReference type="NCBI Taxonomy" id="303405"/>
    <lineage>
        <taxon>Eukaryota</taxon>
        <taxon>Sar</taxon>
        <taxon>Stramenopiles</taxon>
        <taxon>Ochrophyta</taxon>
        <taxon>Bacillariophyta</taxon>
        <taxon>Bacillariophyceae</taxon>
        <taxon>Bacillariophycidae</taxon>
        <taxon>Bacillariales</taxon>
        <taxon>Bacillariaceae</taxon>
        <taxon>Nitzschia</taxon>
    </lineage>
</organism>
<reference evidence="5" key="1">
    <citation type="journal article" date="2021" name="Sci. Rep.">
        <title>Diploid genomic architecture of Nitzschia inconspicua, an elite biomass production diatom.</title>
        <authorList>
            <person name="Oliver A."/>
            <person name="Podell S."/>
            <person name="Pinowska A."/>
            <person name="Traller J.C."/>
            <person name="Smith S.R."/>
            <person name="McClure R."/>
            <person name="Beliaev A."/>
            <person name="Bohutskyi P."/>
            <person name="Hill E.A."/>
            <person name="Rabines A."/>
            <person name="Zheng H."/>
            <person name="Allen L.Z."/>
            <person name="Kuo A."/>
            <person name="Grigoriev I.V."/>
            <person name="Allen A.E."/>
            <person name="Hazlebeck D."/>
            <person name="Allen E.E."/>
        </authorList>
    </citation>
    <scope>NUCLEOTIDE SEQUENCE</scope>
    <source>
        <strain evidence="5">Hildebrandi</strain>
    </source>
</reference>
<sequence>MPPKDEETTNGDDLLNNKNNEVENEDEDDNNDSDDGEEEEEGGGADEASKKKKRKKKKKKKKKGTSTAAAPAMVVQEPSQKPPHLGLKDTAFTDFAVKYGQTDPPTIPVEQLFKGKQYPKGEIQPYQLESQTYRETSAEVRARDRLQEDLYGKIRWGAEVHRQVRNYAQSLCKPGIKLHDLCTQLENKNRELVQEHGLDRGIAFPTGCSLNHVAAHYTPNNGDDTVLSYDDVMKLDFGVQIEGRIIDSAWTVHFNPRYDPLVEAVREATDAGIRTSGIDVRLCDIGEAIQEVMESYECELDGTTYPVKAIRNLNGHSIAPYQIHAEKSVPIVKNGCEESIKMEEGEAYAIETFGSTGRGYVVEDMECSHYMKRFHAPHVPLRMQSSKKLLAHINKTFGTLAFCRRWLERDDGGSFTVNGNNGKQEKYMGALKNLCDVGIIVPIPPLCDAKGCFTAQYEHTILMRPTCKEVIAQNNREDTEAASSSSMASFLPASDIEEVYLKKKDADAGFVKWAQVEANFVKKSDAEDIISRYKEEVEATMESKISAVHTERIRVEV</sequence>
<feature type="compositionally biased region" description="Acidic residues" evidence="3">
    <location>
        <begin position="22"/>
        <end position="44"/>
    </location>
</feature>
<name>A0A9K3PRI0_9STRA</name>
<dbReference type="HAMAP" id="MF_03175">
    <property type="entry name" value="MetAP_2_euk"/>
    <property type="match status" value="1"/>
</dbReference>
<feature type="binding site" evidence="2">
    <location>
        <position position="458"/>
    </location>
    <ligand>
        <name>a divalent metal cation</name>
        <dbReference type="ChEBI" id="CHEBI:60240"/>
        <label>2</label>
        <note>catalytic</note>
    </ligand>
</feature>
<protein>
    <recommendedName>
        <fullName evidence="2">Methionine aminopeptidase 2</fullName>
        <shortName evidence="2">MAP 2</shortName>
        <shortName evidence="2">MetAP 2</shortName>
        <ecNumber evidence="2">3.4.11.18</ecNumber>
    </recommendedName>
    <alternativeName>
        <fullName evidence="2">Peptidase M</fullName>
    </alternativeName>
</protein>
<feature type="compositionally biased region" description="Basic residues" evidence="3">
    <location>
        <begin position="50"/>
        <end position="64"/>
    </location>
</feature>
<feature type="region of interest" description="Disordered" evidence="3">
    <location>
        <begin position="1"/>
        <end position="84"/>
    </location>
</feature>
<evidence type="ECO:0000313" key="5">
    <source>
        <dbReference type="EMBL" id="KAG7354629.1"/>
    </source>
</evidence>
<keyword evidence="2" id="KW-0479">Metal-binding</keyword>
<feature type="binding site" evidence="2">
    <location>
        <position position="316"/>
    </location>
    <ligand>
        <name>a divalent metal cation</name>
        <dbReference type="ChEBI" id="CHEBI:60240"/>
        <label>2</label>
        <note>catalytic</note>
    </ligand>
</feature>
<accession>A0A9K3PRI0</accession>
<dbReference type="InterPro" id="IPR002468">
    <property type="entry name" value="Pept_M24A_MAP2"/>
</dbReference>
<comment type="function">
    <text evidence="2">Cotranslationally removes the N-terminal methionine from nascent proteins. The N-terminal methionine is often cleaved when the second residue in the primary sequence is small and uncharged (Met-Ala-, Cys, Gly, Pro, Ser, Thr, or Val).</text>
</comment>
<evidence type="ECO:0000256" key="1">
    <source>
        <dbReference type="ARBA" id="ARBA00022801"/>
    </source>
</evidence>
<gene>
    <name evidence="5" type="ORF">IV203_003985</name>
</gene>
<dbReference type="NCBIfam" id="TIGR00501">
    <property type="entry name" value="met_pdase_II"/>
    <property type="match status" value="1"/>
</dbReference>
<keyword evidence="2" id="KW-0963">Cytoplasm</keyword>
<dbReference type="EC" id="3.4.11.18" evidence="2"/>
<dbReference type="Proteomes" id="UP000693970">
    <property type="component" value="Unassembled WGS sequence"/>
</dbReference>
<dbReference type="GO" id="GO:0004239">
    <property type="term" value="F:initiator methionyl aminopeptidase activity"/>
    <property type="evidence" value="ECO:0007669"/>
    <property type="project" value="UniProtKB-UniRule"/>
</dbReference>